<dbReference type="EMBL" id="QKPI01000155">
    <property type="protein sequence ID" value="RWT69669.1"/>
    <property type="molecule type" value="Genomic_DNA"/>
</dbReference>
<name>A0AB37VB32_ENTCL</name>
<proteinExistence type="predicted"/>
<evidence type="ECO:0000313" key="1">
    <source>
        <dbReference type="EMBL" id="RWT69669.1"/>
    </source>
</evidence>
<accession>A0AB37VB32</accession>
<gene>
    <name evidence="1" type="ORF">DN595_26595</name>
</gene>
<reference evidence="1 2" key="1">
    <citation type="submission" date="2018-06" db="EMBL/GenBank/DDBJ databases">
        <title>Carbapenemase-producing Enterobacteriaceae present in wastewater treatment plant effluent and nearby surface waters in the US.</title>
        <authorList>
            <person name="Mathys D.A."/>
            <person name="Mollenkopf D.F."/>
            <person name="Feicht S.M."/>
            <person name="Adams R.J."/>
            <person name="Albers A.L."/>
            <person name="Grooters S.V."/>
            <person name="Stuever D.M."/>
            <person name="Daniels J.B."/>
            <person name="Wittum T.E."/>
        </authorList>
    </citation>
    <scope>NUCLEOTIDE SEQUENCE [LARGE SCALE GENOMIC DNA]</scope>
    <source>
        <strain evidence="1 2">GEO_23_Down_A</strain>
    </source>
</reference>
<comment type="caution">
    <text evidence="1">The sequence shown here is derived from an EMBL/GenBank/DDBJ whole genome shotgun (WGS) entry which is preliminary data.</text>
</comment>
<protein>
    <submittedName>
        <fullName evidence="1">Uncharacterized protein</fullName>
    </submittedName>
</protein>
<evidence type="ECO:0000313" key="2">
    <source>
        <dbReference type="Proteomes" id="UP000289016"/>
    </source>
</evidence>
<sequence length="72" mass="8114">MQLTHARLKHTVMSPLISLREIHIQNNHLRDNKQPYSHAVKLPDGRSGRIRLLCYSTVSGSVPRSGNKQSAL</sequence>
<organism evidence="1 2">
    <name type="scientific">Enterobacter cloacae</name>
    <dbReference type="NCBI Taxonomy" id="550"/>
    <lineage>
        <taxon>Bacteria</taxon>
        <taxon>Pseudomonadati</taxon>
        <taxon>Pseudomonadota</taxon>
        <taxon>Gammaproteobacteria</taxon>
        <taxon>Enterobacterales</taxon>
        <taxon>Enterobacteriaceae</taxon>
        <taxon>Enterobacter</taxon>
        <taxon>Enterobacter cloacae complex</taxon>
    </lineage>
</organism>
<dbReference type="AlphaFoldDB" id="A0AB37VB32"/>
<dbReference type="Proteomes" id="UP000289016">
    <property type="component" value="Unassembled WGS sequence"/>
</dbReference>